<dbReference type="Proteomes" id="UP001303115">
    <property type="component" value="Unassembled WGS sequence"/>
</dbReference>
<reference evidence="2" key="1">
    <citation type="journal article" date="2023" name="Mol. Phylogenet. Evol.">
        <title>Genome-scale phylogeny and comparative genomics of the fungal order Sordariales.</title>
        <authorList>
            <person name="Hensen N."/>
            <person name="Bonometti L."/>
            <person name="Westerberg I."/>
            <person name="Brannstrom I.O."/>
            <person name="Guillou S."/>
            <person name="Cros-Aarteil S."/>
            <person name="Calhoun S."/>
            <person name="Haridas S."/>
            <person name="Kuo A."/>
            <person name="Mondo S."/>
            <person name="Pangilinan J."/>
            <person name="Riley R."/>
            <person name="LaButti K."/>
            <person name="Andreopoulos B."/>
            <person name="Lipzen A."/>
            <person name="Chen C."/>
            <person name="Yan M."/>
            <person name="Daum C."/>
            <person name="Ng V."/>
            <person name="Clum A."/>
            <person name="Steindorff A."/>
            <person name="Ohm R.A."/>
            <person name="Martin F."/>
            <person name="Silar P."/>
            <person name="Natvig D.O."/>
            <person name="Lalanne C."/>
            <person name="Gautier V."/>
            <person name="Ament-Velasquez S.L."/>
            <person name="Kruys A."/>
            <person name="Hutchinson M.I."/>
            <person name="Powell A.J."/>
            <person name="Barry K."/>
            <person name="Miller A.N."/>
            <person name="Grigoriev I.V."/>
            <person name="Debuchy R."/>
            <person name="Gladieux P."/>
            <person name="Hiltunen Thoren M."/>
            <person name="Johannesson H."/>
        </authorList>
    </citation>
    <scope>NUCLEOTIDE SEQUENCE [LARGE SCALE GENOMIC DNA]</scope>
    <source>
        <strain evidence="2">CBS 284.82</strain>
    </source>
</reference>
<dbReference type="AlphaFoldDB" id="A0AAN6P728"/>
<sequence length="286" mass="32419">MALLHPSQPYNHWEQDELPFTADGVEYDLLGLVSISYDNGPDSWMWQYAGEPDCAVFITPKLIHELRPCHNPDAMTHFRAYLWARRGNRLKYGRGGRFLVPALDVFFAFLKHDGKTYGFAYTCIGGTCIPVDLAEAAAAAMDAQDTQYATAGLHFAPKHEFINPDGGRSTLVRDIWINIGSGFIIYFTHAWDAAARDFVPMDIPLVETFRGWLRRAVKRVRAGDSVERCFSAGMFLTLDEENGDPMHSHVYDGFEDVEAVQYVPDHNGYYRDEELRVVDAATRLRD</sequence>
<dbReference type="EMBL" id="MU854659">
    <property type="protein sequence ID" value="KAK4032032.1"/>
    <property type="molecule type" value="Genomic_DNA"/>
</dbReference>
<keyword evidence="2" id="KW-1185">Reference proteome</keyword>
<proteinExistence type="predicted"/>
<evidence type="ECO:0000313" key="1">
    <source>
        <dbReference type="EMBL" id="KAK4032032.1"/>
    </source>
</evidence>
<organism evidence="1 2">
    <name type="scientific">Parachaetomium inaequale</name>
    <dbReference type="NCBI Taxonomy" id="2588326"/>
    <lineage>
        <taxon>Eukaryota</taxon>
        <taxon>Fungi</taxon>
        <taxon>Dikarya</taxon>
        <taxon>Ascomycota</taxon>
        <taxon>Pezizomycotina</taxon>
        <taxon>Sordariomycetes</taxon>
        <taxon>Sordariomycetidae</taxon>
        <taxon>Sordariales</taxon>
        <taxon>Chaetomiaceae</taxon>
        <taxon>Parachaetomium</taxon>
    </lineage>
</organism>
<protein>
    <submittedName>
        <fullName evidence="1">Uncharacterized protein</fullName>
    </submittedName>
</protein>
<accession>A0AAN6P728</accession>
<comment type="caution">
    <text evidence="1">The sequence shown here is derived from an EMBL/GenBank/DDBJ whole genome shotgun (WGS) entry which is preliminary data.</text>
</comment>
<evidence type="ECO:0000313" key="2">
    <source>
        <dbReference type="Proteomes" id="UP001303115"/>
    </source>
</evidence>
<name>A0AAN6P728_9PEZI</name>
<gene>
    <name evidence="1" type="ORF">C8A01DRAFT_41526</name>
</gene>